<proteinExistence type="predicted"/>
<name>A0ACC3TTG6_9ASCO</name>
<keyword evidence="2" id="KW-1185">Reference proteome</keyword>
<evidence type="ECO:0000313" key="1">
    <source>
        <dbReference type="EMBL" id="KAK9324530.1"/>
    </source>
</evidence>
<gene>
    <name evidence="1" type="ORF">V1517DRAFT_344352</name>
</gene>
<dbReference type="EMBL" id="MU970049">
    <property type="protein sequence ID" value="KAK9324530.1"/>
    <property type="molecule type" value="Genomic_DNA"/>
</dbReference>
<comment type="caution">
    <text evidence="1">The sequence shown here is derived from an EMBL/GenBank/DDBJ whole genome shotgun (WGS) entry which is preliminary data.</text>
</comment>
<dbReference type="Proteomes" id="UP001489719">
    <property type="component" value="Unassembled WGS sequence"/>
</dbReference>
<accession>A0ACC3TTG6</accession>
<keyword evidence="1" id="KW-0378">Hydrolase</keyword>
<sequence length="780" mass="87827">MAGSDKMTTSCLYFSSLKPLQDWHESQDDLQISRAPLRRRHRYPNRIFSPRLLVCHDFKGGYSPDEDDLFQGYFPHRTGTAYWARAFAMIDTFVYFSHKRVALPPVSWTNACHKSGVRCLGTIIFEHKSSVSDARLLLTANAAGTGYLYADIFARLARHYGFDGYLLNMETTMGSPGKARELLNFVEYLKFCLHKVVGPEARVIWYDSLTTEDKVDYQDALNMKTLPFFRAADGLFTNYFWEDRQVYEGAKLAGMLFRLDLWTGLDVWGRNVHYPAKWEIGKALRRIEPSGTSVALFAPAWVYEELGSNDFEANDFSFWYDNVEDETKRNISVSEFIRPHPAPVLQTEKYQMFYTSFNTGHGQNFFVNGKAEYLEPWVNHGLQTALPTYPHTSHSPYLESYNKRLLEQRISTALPGTFKTSWKIDYTRAFYGGSSLKFTSDPFNHSPYLEAIFSSSPPQQSASSRTSSSPPRSPVRSKNGSLRRMTSSSQLRQPRIFVTPLFVLDFVLQPSTAFIFFVTFMKYSKGDVKIRLSGRWLVESPRTQGATCYDEVDSDTPHDIYADAPAFEADLSGSVLNSWVRKSFSFRVPGLPSSQSGRSRSEATDAQMQRGQEDKFLFQINHLDIECGENFSGSIYLGSILLYSKHADSAVRDDGVVTAPSVTAPARVTNVWAGSYESAKALRWAQDEETTEWIVYVNGRMVGVACAPGWVLSDEATKDPPKDEMTESFDSMTITSAATLSDQTKLDNSEAAGVSLRVRIDAVGCGGTIVKGVEQIVGIQ</sequence>
<evidence type="ECO:0000313" key="2">
    <source>
        <dbReference type="Proteomes" id="UP001489719"/>
    </source>
</evidence>
<protein>
    <submittedName>
        <fullName evidence="1">Glycosyl hydrolase family 85-domain-containing protein</fullName>
    </submittedName>
</protein>
<organism evidence="1 2">
    <name type="scientific">Lipomyces orientalis</name>
    <dbReference type="NCBI Taxonomy" id="1233043"/>
    <lineage>
        <taxon>Eukaryota</taxon>
        <taxon>Fungi</taxon>
        <taxon>Dikarya</taxon>
        <taxon>Ascomycota</taxon>
        <taxon>Saccharomycotina</taxon>
        <taxon>Lipomycetes</taxon>
        <taxon>Lipomycetales</taxon>
        <taxon>Lipomycetaceae</taxon>
        <taxon>Lipomyces</taxon>
    </lineage>
</organism>
<reference evidence="2" key="1">
    <citation type="journal article" date="2024" name="Front. Bioeng. Biotechnol.">
        <title>Genome-scale model development and genomic sequencing of the oleaginous clade Lipomyces.</title>
        <authorList>
            <person name="Czajka J.J."/>
            <person name="Han Y."/>
            <person name="Kim J."/>
            <person name="Mondo S.J."/>
            <person name="Hofstad B.A."/>
            <person name="Robles A."/>
            <person name="Haridas S."/>
            <person name="Riley R."/>
            <person name="LaButti K."/>
            <person name="Pangilinan J."/>
            <person name="Andreopoulos W."/>
            <person name="Lipzen A."/>
            <person name="Yan J."/>
            <person name="Wang M."/>
            <person name="Ng V."/>
            <person name="Grigoriev I.V."/>
            <person name="Spatafora J.W."/>
            <person name="Magnuson J.K."/>
            <person name="Baker S.E."/>
            <person name="Pomraning K.R."/>
        </authorList>
    </citation>
    <scope>NUCLEOTIDE SEQUENCE [LARGE SCALE GENOMIC DNA]</scope>
    <source>
        <strain evidence="2">CBS 10300</strain>
    </source>
</reference>